<reference evidence="1" key="2">
    <citation type="submission" date="2014-01" db="EMBL/GenBank/DDBJ databases">
        <authorList>
            <person name="Aslett M."/>
        </authorList>
    </citation>
    <scope>NUCLEOTIDE SEQUENCE [LARGE SCALE GENOMIC DNA]</scope>
    <source>
        <strain evidence="1">DB27</strain>
    </source>
</reference>
<dbReference type="PANTHER" id="PTHR30007:SF0">
    <property type="entry name" value="TRANSPOSASE"/>
    <property type="match status" value="1"/>
</dbReference>
<organism evidence="1">
    <name type="scientific">Bacillus thuringiensis DB27</name>
    <dbReference type="NCBI Taxonomy" id="1431339"/>
    <lineage>
        <taxon>Bacteria</taxon>
        <taxon>Bacillati</taxon>
        <taxon>Bacillota</taxon>
        <taxon>Bacilli</taxon>
        <taxon>Bacillales</taxon>
        <taxon>Bacillaceae</taxon>
        <taxon>Bacillus</taxon>
        <taxon>Bacillus cereus group</taxon>
    </lineage>
</organism>
<evidence type="ECO:0000313" key="1">
    <source>
        <dbReference type="EMBL" id="CDN39658.1"/>
    </source>
</evidence>
<evidence type="ECO:0008006" key="2">
    <source>
        <dbReference type="Google" id="ProtNLM"/>
    </source>
</evidence>
<gene>
    <name evidence="1" type="ORF">BTDB27_p000321</name>
</gene>
<proteinExistence type="predicted"/>
<dbReference type="AlphaFoldDB" id="W8YDS3"/>
<dbReference type="HOGENOM" id="CLU_055261_0_3_9"/>
<sequence>MEKVTNIPCAIGYAGLSFAQSIKEIIDYLLEIIKRSELHNFFDLPKRWIVERIFAWLENHHKLWKNCERTLKNSRPGCLLAGVATLLKRF</sequence>
<dbReference type="Proteomes" id="UP000030682">
    <property type="component" value="Unassembled WGS sequence"/>
</dbReference>
<protein>
    <recommendedName>
        <fullName evidence="2">Transposase DDE domain-containing protein</fullName>
    </recommendedName>
</protein>
<name>W8YDS3_BACTU</name>
<accession>W8YDS3</accession>
<dbReference type="EMBL" id="HG810024">
    <property type="protein sequence ID" value="CDN39658.1"/>
    <property type="molecule type" value="Genomic_DNA"/>
</dbReference>
<dbReference type="RefSeq" id="WP_030030232.1">
    <property type="nucleotide sequence ID" value="NZ_HG810024.1"/>
</dbReference>
<reference evidence="1" key="1">
    <citation type="submission" date="2014-01" db="EMBL/GenBank/DDBJ databases">
        <title>Draft genome sequence of highly nematicidal Bacillus thuringiensis DB27.</title>
        <authorList>
            <person name="Iatsenko I."/>
            <person name="Pickard D."/>
            <person name="Corton C."/>
            <person name="Dougan G."/>
            <person name="Sommer R.J."/>
        </authorList>
    </citation>
    <scope>NUCLEOTIDE SEQUENCE [LARGE SCALE GENOMIC DNA]</scope>
    <source>
        <strain evidence="1">DB27</strain>
    </source>
</reference>
<dbReference type="PANTHER" id="PTHR30007">
    <property type="entry name" value="PHP DOMAIN PROTEIN"/>
    <property type="match status" value="1"/>
</dbReference>